<evidence type="ECO:0000313" key="6">
    <source>
        <dbReference type="Proteomes" id="UP000596742"/>
    </source>
</evidence>
<feature type="domain" description="Ig-like" evidence="4">
    <location>
        <begin position="130"/>
        <end position="221"/>
    </location>
</feature>
<keyword evidence="2" id="KW-1015">Disulfide bond</keyword>
<accession>A0A8B6C9D3</accession>
<feature type="domain" description="Ig-like" evidence="4">
    <location>
        <begin position="845"/>
        <end position="939"/>
    </location>
</feature>
<dbReference type="InterPro" id="IPR036179">
    <property type="entry name" value="Ig-like_dom_sf"/>
</dbReference>
<dbReference type="GO" id="GO:0005886">
    <property type="term" value="C:plasma membrane"/>
    <property type="evidence" value="ECO:0007669"/>
    <property type="project" value="TreeGrafter"/>
</dbReference>
<dbReference type="GO" id="GO:0043025">
    <property type="term" value="C:neuronal cell body"/>
    <property type="evidence" value="ECO:0007669"/>
    <property type="project" value="TreeGrafter"/>
</dbReference>
<dbReference type="PROSITE" id="PS50835">
    <property type="entry name" value="IG_LIKE"/>
    <property type="match status" value="9"/>
</dbReference>
<dbReference type="EMBL" id="UYJE01001433">
    <property type="protein sequence ID" value="VDI02062.1"/>
    <property type="molecule type" value="Genomic_DNA"/>
</dbReference>
<dbReference type="CDD" id="cd00096">
    <property type="entry name" value="Ig"/>
    <property type="match status" value="4"/>
</dbReference>
<dbReference type="GO" id="GO:0007156">
    <property type="term" value="P:homophilic cell adhesion via plasma membrane adhesion molecules"/>
    <property type="evidence" value="ECO:0007669"/>
    <property type="project" value="TreeGrafter"/>
</dbReference>
<dbReference type="GO" id="GO:0030424">
    <property type="term" value="C:axon"/>
    <property type="evidence" value="ECO:0007669"/>
    <property type="project" value="TreeGrafter"/>
</dbReference>
<dbReference type="InterPro" id="IPR013151">
    <property type="entry name" value="Immunoglobulin_dom"/>
</dbReference>
<dbReference type="Gene3D" id="2.60.40.10">
    <property type="entry name" value="Immunoglobulins"/>
    <property type="match status" value="9"/>
</dbReference>
<keyword evidence="6" id="KW-1185">Reference proteome</keyword>
<proteinExistence type="predicted"/>
<feature type="domain" description="Ig-like" evidence="4">
    <location>
        <begin position="333"/>
        <end position="427"/>
    </location>
</feature>
<comment type="caution">
    <text evidence="5">The sequence shown here is derived from an EMBL/GenBank/DDBJ whole genome shotgun (WGS) entry which is preliminary data.</text>
</comment>
<gene>
    <name evidence="5" type="ORF">MGAL_10B042138</name>
</gene>
<feature type="domain" description="Ig-like" evidence="4">
    <location>
        <begin position="668"/>
        <end position="762"/>
    </location>
</feature>
<keyword evidence="3" id="KW-0812">Transmembrane</keyword>
<dbReference type="SUPFAM" id="SSF48726">
    <property type="entry name" value="Immunoglobulin"/>
    <property type="match status" value="9"/>
</dbReference>
<dbReference type="Proteomes" id="UP000596742">
    <property type="component" value="Unassembled WGS sequence"/>
</dbReference>
<keyword evidence="3" id="KW-1133">Transmembrane helix</keyword>
<reference evidence="5" key="1">
    <citation type="submission" date="2018-11" db="EMBL/GenBank/DDBJ databases">
        <authorList>
            <person name="Alioto T."/>
            <person name="Alioto T."/>
        </authorList>
    </citation>
    <scope>NUCLEOTIDE SEQUENCE</scope>
</reference>
<dbReference type="GO" id="GO:0050808">
    <property type="term" value="P:synapse organization"/>
    <property type="evidence" value="ECO:0007669"/>
    <property type="project" value="TreeGrafter"/>
</dbReference>
<keyword evidence="1" id="KW-0732">Signal</keyword>
<dbReference type="AlphaFoldDB" id="A0A8B6C9D3"/>
<dbReference type="InterPro" id="IPR003599">
    <property type="entry name" value="Ig_sub"/>
</dbReference>
<dbReference type="Pfam" id="PF13927">
    <property type="entry name" value="Ig_3"/>
    <property type="match status" value="5"/>
</dbReference>
<dbReference type="PANTHER" id="PTHR45080:SF8">
    <property type="entry name" value="IG-LIKE DOMAIN-CONTAINING PROTEIN"/>
    <property type="match status" value="1"/>
</dbReference>
<feature type="transmembrane region" description="Helical" evidence="3">
    <location>
        <begin position="962"/>
        <end position="983"/>
    </location>
</feature>
<dbReference type="SMART" id="SM00409">
    <property type="entry name" value="IG"/>
    <property type="match status" value="9"/>
</dbReference>
<dbReference type="PANTHER" id="PTHR45080">
    <property type="entry name" value="CONTACTIN 5"/>
    <property type="match status" value="1"/>
</dbReference>
<dbReference type="Pfam" id="PF00047">
    <property type="entry name" value="ig"/>
    <property type="match status" value="1"/>
</dbReference>
<evidence type="ECO:0000313" key="5">
    <source>
        <dbReference type="EMBL" id="VDI02062.1"/>
    </source>
</evidence>
<dbReference type="SMART" id="SM00408">
    <property type="entry name" value="IGc2"/>
    <property type="match status" value="9"/>
</dbReference>
<dbReference type="GO" id="GO:0008046">
    <property type="term" value="F:axon guidance receptor activity"/>
    <property type="evidence" value="ECO:0007669"/>
    <property type="project" value="TreeGrafter"/>
</dbReference>
<dbReference type="InterPro" id="IPR003598">
    <property type="entry name" value="Ig_sub2"/>
</dbReference>
<evidence type="ECO:0000256" key="1">
    <source>
        <dbReference type="ARBA" id="ARBA00022729"/>
    </source>
</evidence>
<feature type="domain" description="Ig-like" evidence="4">
    <location>
        <begin position="44"/>
        <end position="125"/>
    </location>
</feature>
<dbReference type="InterPro" id="IPR013783">
    <property type="entry name" value="Ig-like_fold"/>
</dbReference>
<protein>
    <recommendedName>
        <fullName evidence="4">Ig-like domain-containing protein</fullName>
    </recommendedName>
</protein>
<dbReference type="InterPro" id="IPR007110">
    <property type="entry name" value="Ig-like_dom"/>
</dbReference>
<feature type="domain" description="Ig-like" evidence="4">
    <location>
        <begin position="233"/>
        <end position="321"/>
    </location>
</feature>
<organism evidence="5 6">
    <name type="scientific">Mytilus galloprovincialis</name>
    <name type="common">Mediterranean mussel</name>
    <dbReference type="NCBI Taxonomy" id="29158"/>
    <lineage>
        <taxon>Eukaryota</taxon>
        <taxon>Metazoa</taxon>
        <taxon>Spiralia</taxon>
        <taxon>Lophotrochozoa</taxon>
        <taxon>Mollusca</taxon>
        <taxon>Bivalvia</taxon>
        <taxon>Autobranchia</taxon>
        <taxon>Pteriomorphia</taxon>
        <taxon>Mytilida</taxon>
        <taxon>Mytiloidea</taxon>
        <taxon>Mytilidae</taxon>
        <taxon>Mytilinae</taxon>
        <taxon>Mytilus</taxon>
    </lineage>
</organism>
<evidence type="ECO:0000256" key="2">
    <source>
        <dbReference type="ARBA" id="ARBA00023157"/>
    </source>
</evidence>
<evidence type="ECO:0000256" key="3">
    <source>
        <dbReference type="SAM" id="Phobius"/>
    </source>
</evidence>
<keyword evidence="3" id="KW-0472">Membrane</keyword>
<sequence>MTKRLRVSDVALFLFIVIYALHVETVIGKAAVGISKPSYTEQYGSRVTLHCRITPDPRYPNVYVFWRKKISGRLVSIKKGQGKEGMTQENPSLIINYAKFDDSGQYICYGTDQTSTVNSPTISLTIIGDPAIEVDQSKYEVIYGRSVTLRVSIQSNKENPPVRKVFWKLNNNGVVKTIDSDTKKISGNSIENPSLTIQTVTTSEAGNFTCFATHDRGTAISKTIIVQVIGDVPNVRVEKKMYESVYGEDVTINCIVIADPPIIGVYWERVQNGIKTIINRDSVGYRGSSSTDPSLTIIYNTKTHIGTYRCFATNVVGASVSGSTTLHVIGDKPTVTTTSSILNANFGDSVTIECIVHAIPTPRKIYWKKRINNHTSTMSINKECPGISGSSIETPSLTINYATPVNEGYYSCFVENAAGVTESKPVNLIVLACNYLKGINNKYPYKNRIDVPELSVLLQPLIISAGLDVTLKCSIRAVPPAVEVYWQRNTNDHQTIIKSSSLNINGSTVGHPSLTIRKASVSMSGEYTCITRNPVGTGRSLPTILKVEQVRNTRSSPGSQSSNQYPIIDVAKDHYKVVYGSAVTLVTSIRSNEKYPARKVFWQLYNNGVVMTIDSETKGVYGNSIDNSSLTIQKVTTSEAGNFTCFVVHDMGIARSKLIVIEVIGDLPSIEIEQKQYASVYGEDITLNCNVKADPAITDVYWERVQNETSMIINQGSVGVQGITPQNPSLIIISITDMQIGKYRCFASNAVGTSGSESMSLDVIGGKPTPKITKIYWYKKINSQSHVTFIYAGFPGMSGSTVETPSLTIKSGTPANNGTYSCVAENIVGITGSESVILIVRAAIPEVIVPQTPLTVEAGVDVTLNCDVKSIPSATEVYWERKTNNSTTIINRNSLQAEGSTVNNPSLTIQSASVSMSGKYTCIAKNPVGTDYGVETVLNVLESLSDIVNNESDDDDSVVMEAVFGTIGAIAALGTMIGGFITCHCKRREDRQPGIYVYCAISR</sequence>
<feature type="domain" description="Ig-like" evidence="4">
    <location>
        <begin position="452"/>
        <end position="546"/>
    </location>
</feature>
<evidence type="ECO:0000259" key="4">
    <source>
        <dbReference type="PROSITE" id="PS50835"/>
    </source>
</evidence>
<name>A0A8B6C9D3_MYTGA</name>
<dbReference type="InterPro" id="IPR050958">
    <property type="entry name" value="Cell_Adh-Cytoskel_Orgn"/>
</dbReference>
<dbReference type="OrthoDB" id="10039395at2759"/>
<feature type="domain" description="Ig-like" evidence="4">
    <location>
        <begin position="566"/>
        <end position="660"/>
    </location>
</feature>
<feature type="domain" description="Ig-like" evidence="4">
    <location>
        <begin position="766"/>
        <end position="840"/>
    </location>
</feature>